<dbReference type="InterPro" id="IPR042171">
    <property type="entry name" value="Acyl-CoA_hotdog"/>
</dbReference>
<dbReference type="EMBL" id="JANBVN010000032">
    <property type="protein sequence ID" value="KAJ9160711.1"/>
    <property type="molecule type" value="Genomic_DNA"/>
</dbReference>
<evidence type="ECO:0000313" key="3">
    <source>
        <dbReference type="EMBL" id="KAJ9160711.1"/>
    </source>
</evidence>
<sequence length="333" mass="36467">MASSKNKDSAPMPLAKAIEATPLDSHTYAVNLQQCFCIGTVPNGGYSATTLLQAAHLHLSPRKQPDTVTVHFEFVNPTEVGPAIIVVEEVKLGRTLSVLHVTLYQRGLLSHSPWITPGTSRKEIVAYVTNGNIASEQGVSVPTSFLPLTPPTSPVVNLSLLPAGKDPVWHRMPLPEGPFGKIRSLENMEYFVPRAGQPQPDRIDLWMRLASGGRFTNAALAYVVDAWPYIIEQYRPKNPGEKEPYGYDQAFWYPTVALNIEVKKALPPGGVEWLFIRERAKMVRNGRFDIEVVVLDAEGELVALASHVAMIVDSARNLGRAKGGGKGKEKGKL</sequence>
<feature type="domain" description="Acyl-CoA thioesterase-like N-terminal HotDog" evidence="1">
    <location>
        <begin position="36"/>
        <end position="113"/>
    </location>
</feature>
<comment type="caution">
    <text evidence="3">The sequence shown here is derived from an EMBL/GenBank/DDBJ whole genome shotgun (WGS) entry which is preliminary data.</text>
</comment>
<dbReference type="Gene3D" id="2.40.160.210">
    <property type="entry name" value="Acyl-CoA thioesterase, double hotdog domain"/>
    <property type="match status" value="1"/>
</dbReference>
<gene>
    <name evidence="3" type="ORF">NKR19_g3025</name>
</gene>
<proteinExistence type="predicted"/>
<evidence type="ECO:0000259" key="2">
    <source>
        <dbReference type="Pfam" id="PF20789"/>
    </source>
</evidence>
<dbReference type="InterPro" id="IPR052389">
    <property type="entry name" value="Sec_Metab_Biosynth-Assoc"/>
</dbReference>
<dbReference type="Pfam" id="PF20789">
    <property type="entry name" value="4HBT_3C"/>
    <property type="match status" value="1"/>
</dbReference>
<dbReference type="Proteomes" id="UP001174691">
    <property type="component" value="Unassembled WGS sequence"/>
</dbReference>
<dbReference type="PANTHER" id="PTHR38110">
    <property type="entry name" value="CHROMOSOME 23, WHOLE GENOME SHOTGUN SEQUENCE"/>
    <property type="match status" value="1"/>
</dbReference>
<dbReference type="InterPro" id="IPR049450">
    <property type="entry name" value="ACOT8-like_C"/>
</dbReference>
<organism evidence="3 4">
    <name type="scientific">Coniochaeta hoffmannii</name>
    <dbReference type="NCBI Taxonomy" id="91930"/>
    <lineage>
        <taxon>Eukaryota</taxon>
        <taxon>Fungi</taxon>
        <taxon>Dikarya</taxon>
        <taxon>Ascomycota</taxon>
        <taxon>Pezizomycotina</taxon>
        <taxon>Sordariomycetes</taxon>
        <taxon>Sordariomycetidae</taxon>
        <taxon>Coniochaetales</taxon>
        <taxon>Coniochaetaceae</taxon>
        <taxon>Coniochaeta</taxon>
    </lineage>
</organism>
<name>A0AA38S9N9_9PEZI</name>
<dbReference type="AlphaFoldDB" id="A0AA38S9N9"/>
<keyword evidence="4" id="KW-1185">Reference proteome</keyword>
<accession>A0AA38S9N9</accession>
<dbReference type="PANTHER" id="PTHR38110:SF1">
    <property type="entry name" value="THIOESTERASE DOMAIN-CONTAINING PROTEIN"/>
    <property type="match status" value="1"/>
</dbReference>
<protein>
    <submittedName>
        <fullName evidence="3">Thioesterase family protein</fullName>
    </submittedName>
</protein>
<dbReference type="SUPFAM" id="SSF54637">
    <property type="entry name" value="Thioesterase/thiol ester dehydrase-isomerase"/>
    <property type="match status" value="2"/>
</dbReference>
<dbReference type="InterPro" id="IPR049449">
    <property type="entry name" value="TesB_ACOT8-like_N"/>
</dbReference>
<feature type="domain" description="Acyl-CoA thioesterase-like C-terminal" evidence="2">
    <location>
        <begin position="175"/>
        <end position="311"/>
    </location>
</feature>
<dbReference type="Pfam" id="PF13622">
    <property type="entry name" value="4HBT_3"/>
    <property type="match status" value="1"/>
</dbReference>
<dbReference type="InterPro" id="IPR029069">
    <property type="entry name" value="HotDog_dom_sf"/>
</dbReference>
<reference evidence="3" key="1">
    <citation type="submission" date="2022-07" db="EMBL/GenBank/DDBJ databases">
        <title>Fungi with potential for degradation of polypropylene.</title>
        <authorList>
            <person name="Gostincar C."/>
        </authorList>
    </citation>
    <scope>NUCLEOTIDE SEQUENCE</scope>
    <source>
        <strain evidence="3">EXF-13287</strain>
    </source>
</reference>
<evidence type="ECO:0000313" key="4">
    <source>
        <dbReference type="Proteomes" id="UP001174691"/>
    </source>
</evidence>
<evidence type="ECO:0000259" key="1">
    <source>
        <dbReference type="Pfam" id="PF13622"/>
    </source>
</evidence>